<feature type="transmembrane region" description="Helical" evidence="2">
    <location>
        <begin position="55"/>
        <end position="73"/>
    </location>
</feature>
<dbReference type="GO" id="GO:0005789">
    <property type="term" value="C:endoplasmic reticulum membrane"/>
    <property type="evidence" value="ECO:0007669"/>
    <property type="project" value="TreeGrafter"/>
</dbReference>
<proteinExistence type="predicted"/>
<dbReference type="Proteomes" id="UP000700334">
    <property type="component" value="Unassembled WGS sequence"/>
</dbReference>
<feature type="region of interest" description="Disordered" evidence="1">
    <location>
        <begin position="196"/>
        <end position="216"/>
    </location>
</feature>
<keyword evidence="2" id="KW-0812">Transmembrane</keyword>
<dbReference type="GO" id="GO:0140560">
    <property type="term" value="F:xylosyl alpha-1,3-xylosyltransferase activity"/>
    <property type="evidence" value="ECO:0007669"/>
    <property type="project" value="TreeGrafter"/>
</dbReference>
<keyword evidence="4" id="KW-1185">Reference proteome</keyword>
<dbReference type="PANTHER" id="PTHR46612:SF1">
    <property type="entry name" value="XYLOSIDE XYLOSYLTRANSFERASE 1"/>
    <property type="match status" value="1"/>
</dbReference>
<feature type="region of interest" description="Disordered" evidence="1">
    <location>
        <begin position="83"/>
        <end position="116"/>
    </location>
</feature>
<reference evidence="3" key="1">
    <citation type="journal article" date="2021" name="Evol. Appl.">
        <title>The genome of the Pyrenean desman and the effects of bottlenecks and inbreeding on the genomic landscape of an endangered species.</title>
        <authorList>
            <person name="Escoda L."/>
            <person name="Castresana J."/>
        </authorList>
    </citation>
    <scope>NUCLEOTIDE SEQUENCE</scope>
    <source>
        <strain evidence="3">IBE-C5619</strain>
    </source>
</reference>
<comment type="caution">
    <text evidence="3">The sequence shown here is derived from an EMBL/GenBank/DDBJ whole genome shotgun (WGS) entry which is preliminary data.</text>
</comment>
<accession>A0A8J6DIS0</accession>
<evidence type="ECO:0000313" key="3">
    <source>
        <dbReference type="EMBL" id="KAG8511027.1"/>
    </source>
</evidence>
<evidence type="ECO:0000256" key="2">
    <source>
        <dbReference type="SAM" id="Phobius"/>
    </source>
</evidence>
<gene>
    <name evidence="3" type="ORF">J0S82_007311</name>
</gene>
<dbReference type="EMBL" id="JAGFMF010011859">
    <property type="protein sequence ID" value="KAG8511027.1"/>
    <property type="molecule type" value="Genomic_DNA"/>
</dbReference>
<dbReference type="AlphaFoldDB" id="A0A8J6DIS0"/>
<dbReference type="InterPro" id="IPR042465">
    <property type="entry name" value="XXLT1"/>
</dbReference>
<evidence type="ECO:0000256" key="1">
    <source>
        <dbReference type="SAM" id="MobiDB-lite"/>
    </source>
</evidence>
<keyword evidence="2" id="KW-1133">Transmembrane helix</keyword>
<keyword evidence="2" id="KW-0472">Membrane</keyword>
<organism evidence="3 4">
    <name type="scientific">Galemys pyrenaicus</name>
    <name type="common">Iberian desman</name>
    <name type="synonym">Pyrenean desman</name>
    <dbReference type="NCBI Taxonomy" id="202257"/>
    <lineage>
        <taxon>Eukaryota</taxon>
        <taxon>Metazoa</taxon>
        <taxon>Chordata</taxon>
        <taxon>Craniata</taxon>
        <taxon>Vertebrata</taxon>
        <taxon>Euteleostomi</taxon>
        <taxon>Mammalia</taxon>
        <taxon>Eutheria</taxon>
        <taxon>Laurasiatheria</taxon>
        <taxon>Eulipotyphla</taxon>
        <taxon>Talpidae</taxon>
        <taxon>Galemys</taxon>
    </lineage>
</organism>
<sequence>MAAARRRGDRAAAAGPLPALPRAALPAAPRRVGLVRGGPQCARAMARLGAVRPRCCALLLAAALAVSAFLYVGSGREAVSGAAERPEGARARAPAAPSPPAPPAAGAKAESLEGGGPGPVDHHLLLMFTRAEHNAALQAKARVALRSLLRLARFEAHEVLNLHFVSEEASREVAEALLRELLPPAAGFRCKVSGAAARDSWRGPPPPGSGLGAGAGRTASASAARASLFLPARGRVRCALAAWSGCGSGSGGARQVQVGSCGVTGLPGPGLGP</sequence>
<protein>
    <submittedName>
        <fullName evidence="3">Xyloside xylosyltransferase 1</fullName>
    </submittedName>
</protein>
<dbReference type="PANTHER" id="PTHR46612">
    <property type="entry name" value="XYLOSIDE XYLOSYLTRANSFERASE 1"/>
    <property type="match status" value="1"/>
</dbReference>
<evidence type="ECO:0000313" key="4">
    <source>
        <dbReference type="Proteomes" id="UP000700334"/>
    </source>
</evidence>
<name>A0A8J6DIS0_GALPY</name>
<dbReference type="GO" id="GO:0016266">
    <property type="term" value="P:protein O-linked glycosylation via N-acetyl-galactosamine"/>
    <property type="evidence" value="ECO:0007669"/>
    <property type="project" value="TreeGrafter"/>
</dbReference>